<sequence length="307" mass="33511">MLEIIKSNTSINFVSKFSKTAIISLILVAVSVFGIVTKLNYGVDFRGGAEIQIKFQEAVNLNDVRKTLKAAGFKGIAAQSIGELSENEFIVKVQGDETNLNEITEQVSTSLKNSFSAQGVEVRKVDIVGPKAGAQLRISGFQAMLWALIAIMIYIGLRFDFKYSPGAIFALFHDVTIILGVFSFCNIEFTLQTVAALLAVIGYSVNDTVIVYDRVREHEEKYADLPLSTHINQAVNETLSRTIMTSLTTLFVSVVMYSFGGLAIRDFFLAITLGVVIGTYSSIFVAAPITLLFDKFSKGDVEAPAEA</sequence>
<dbReference type="HAMAP" id="MF_01464_B">
    <property type="entry name" value="SecF_B"/>
    <property type="match status" value="1"/>
</dbReference>
<dbReference type="GO" id="GO:0005886">
    <property type="term" value="C:plasma membrane"/>
    <property type="evidence" value="ECO:0007669"/>
    <property type="project" value="UniProtKB-SubCell"/>
</dbReference>
<evidence type="ECO:0000313" key="11">
    <source>
        <dbReference type="EMBL" id="OUR97308.1"/>
    </source>
</evidence>
<comment type="caution">
    <text evidence="11">The sequence shown here is derived from an EMBL/GenBank/DDBJ whole genome shotgun (WGS) entry which is preliminary data.</text>
</comment>
<keyword evidence="8 9" id="KW-0472">Membrane</keyword>
<dbReference type="NCBIfam" id="TIGR00966">
    <property type="entry name" value="transloc_SecF"/>
    <property type="match status" value="1"/>
</dbReference>
<feature type="transmembrane region" description="Helical" evidence="9">
    <location>
        <begin position="20"/>
        <end position="41"/>
    </location>
</feature>
<dbReference type="GO" id="GO:0043952">
    <property type="term" value="P:protein transport by the Sec complex"/>
    <property type="evidence" value="ECO:0007669"/>
    <property type="project" value="UniProtKB-UniRule"/>
</dbReference>
<dbReference type="AlphaFoldDB" id="A0A1Y5F8T6"/>
<keyword evidence="2 9" id="KW-0813">Transport</keyword>
<evidence type="ECO:0000256" key="3">
    <source>
        <dbReference type="ARBA" id="ARBA00022475"/>
    </source>
</evidence>
<dbReference type="Pfam" id="PF02355">
    <property type="entry name" value="SecD_SecF_C"/>
    <property type="match status" value="1"/>
</dbReference>
<dbReference type="GO" id="GO:0006605">
    <property type="term" value="P:protein targeting"/>
    <property type="evidence" value="ECO:0007669"/>
    <property type="project" value="UniProtKB-UniRule"/>
</dbReference>
<evidence type="ECO:0000256" key="7">
    <source>
        <dbReference type="ARBA" id="ARBA00023010"/>
    </source>
</evidence>
<dbReference type="InterPro" id="IPR048634">
    <property type="entry name" value="SecD_SecF_C"/>
</dbReference>
<keyword evidence="3 9" id="KW-1003">Cell membrane</keyword>
<comment type="subcellular location">
    <subcellularLocation>
        <location evidence="1 9">Cell membrane</location>
        <topology evidence="1 9">Multi-pass membrane protein</topology>
    </subcellularLocation>
</comment>
<dbReference type="InterPro" id="IPR005665">
    <property type="entry name" value="SecF_bac"/>
</dbReference>
<dbReference type="InterPro" id="IPR022645">
    <property type="entry name" value="SecD/SecF_bac"/>
</dbReference>
<dbReference type="Proteomes" id="UP000196531">
    <property type="component" value="Unassembled WGS sequence"/>
</dbReference>
<dbReference type="InterPro" id="IPR055344">
    <property type="entry name" value="SecD_SecF_C_bact"/>
</dbReference>
<evidence type="ECO:0000256" key="8">
    <source>
        <dbReference type="ARBA" id="ARBA00023136"/>
    </source>
</evidence>
<evidence type="ECO:0000256" key="5">
    <source>
        <dbReference type="ARBA" id="ARBA00022927"/>
    </source>
</evidence>
<reference evidence="12" key="1">
    <citation type="journal article" date="2017" name="Proc. Natl. Acad. Sci. U.S.A.">
        <title>Simulation of Deepwater Horizon oil plume reveals substrate specialization within a complex community of hydrocarbon-degraders.</title>
        <authorList>
            <person name="Hu P."/>
            <person name="Dubinsky E.A."/>
            <person name="Probst A.J."/>
            <person name="Wang J."/>
            <person name="Sieber C.M.K."/>
            <person name="Tom L.M."/>
            <person name="Gardinali P."/>
            <person name="Banfield J.F."/>
            <person name="Atlas R.M."/>
            <person name="Andersen G.L."/>
        </authorList>
    </citation>
    <scope>NUCLEOTIDE SEQUENCE [LARGE SCALE GENOMIC DNA]</scope>
</reference>
<accession>A0A1Y5F8T6</accession>
<evidence type="ECO:0000256" key="9">
    <source>
        <dbReference type="HAMAP-Rule" id="MF_01464"/>
    </source>
</evidence>
<keyword evidence="5 9" id="KW-0653">Protein transport</keyword>
<comment type="function">
    <text evidence="9">Part of the Sec protein translocase complex. Interacts with the SecYEG preprotein conducting channel. SecDF uses the proton motive force (PMF) to complete protein translocation after the ATP-dependent function of SecA.</text>
</comment>
<feature type="domain" description="Protein export membrane protein SecD/SecF C-terminal" evidence="10">
    <location>
        <begin position="116"/>
        <end position="293"/>
    </location>
</feature>
<evidence type="ECO:0000256" key="4">
    <source>
        <dbReference type="ARBA" id="ARBA00022692"/>
    </source>
</evidence>
<comment type="similarity">
    <text evidence="9">Belongs to the SecD/SecF family. SecF subfamily.</text>
</comment>
<evidence type="ECO:0000313" key="12">
    <source>
        <dbReference type="Proteomes" id="UP000196531"/>
    </source>
</evidence>
<proteinExistence type="inferred from homology"/>
<dbReference type="SUPFAM" id="SSF82866">
    <property type="entry name" value="Multidrug efflux transporter AcrB transmembrane domain"/>
    <property type="match status" value="1"/>
</dbReference>
<dbReference type="InterPro" id="IPR022813">
    <property type="entry name" value="SecD/SecF_arch_bac"/>
</dbReference>
<dbReference type="EMBL" id="MAAO01000006">
    <property type="protein sequence ID" value="OUR97308.1"/>
    <property type="molecule type" value="Genomic_DNA"/>
</dbReference>
<dbReference type="GO" id="GO:0015450">
    <property type="term" value="F:protein-transporting ATPase activity"/>
    <property type="evidence" value="ECO:0007669"/>
    <property type="project" value="InterPro"/>
</dbReference>
<evidence type="ECO:0000256" key="1">
    <source>
        <dbReference type="ARBA" id="ARBA00004651"/>
    </source>
</evidence>
<feature type="transmembrane region" description="Helical" evidence="9">
    <location>
        <begin position="242"/>
        <end position="260"/>
    </location>
</feature>
<comment type="subunit">
    <text evidence="9">Forms a complex with SecD. Part of the essential Sec protein translocation apparatus which comprises SecA, SecYEG and auxiliary proteins SecDF. Other proteins may also be involved.</text>
</comment>
<feature type="transmembrane region" description="Helical" evidence="9">
    <location>
        <begin position="138"/>
        <end position="157"/>
    </location>
</feature>
<keyword evidence="6 9" id="KW-1133">Transmembrane helix</keyword>
<dbReference type="GO" id="GO:0065002">
    <property type="term" value="P:intracellular protein transmembrane transport"/>
    <property type="evidence" value="ECO:0007669"/>
    <property type="project" value="UniProtKB-UniRule"/>
</dbReference>
<dbReference type="InterPro" id="IPR022646">
    <property type="entry name" value="SecD/SecF_CS"/>
</dbReference>
<keyword evidence="4 9" id="KW-0812">Transmembrane</keyword>
<keyword evidence="7 9" id="KW-0811">Translocation</keyword>
<dbReference type="Pfam" id="PF07549">
    <property type="entry name" value="Sec_GG"/>
    <property type="match status" value="1"/>
</dbReference>
<feature type="transmembrane region" description="Helical" evidence="9">
    <location>
        <begin position="189"/>
        <end position="206"/>
    </location>
</feature>
<gene>
    <name evidence="9" type="primary">secF</name>
    <name evidence="11" type="ORF">A9Q84_13360</name>
</gene>
<dbReference type="PANTHER" id="PTHR30081:SF8">
    <property type="entry name" value="PROTEIN TRANSLOCASE SUBUNIT SECF"/>
    <property type="match status" value="1"/>
</dbReference>
<dbReference type="NCBIfam" id="TIGR00916">
    <property type="entry name" value="2A0604s01"/>
    <property type="match status" value="1"/>
</dbReference>
<dbReference type="PRINTS" id="PR01755">
    <property type="entry name" value="SECFTRNLCASE"/>
</dbReference>
<evidence type="ECO:0000256" key="6">
    <source>
        <dbReference type="ARBA" id="ARBA00022989"/>
    </source>
</evidence>
<feature type="transmembrane region" description="Helical" evidence="9">
    <location>
        <begin position="163"/>
        <end position="182"/>
    </location>
</feature>
<evidence type="ECO:0000259" key="10">
    <source>
        <dbReference type="Pfam" id="PF02355"/>
    </source>
</evidence>
<feature type="transmembrane region" description="Helical" evidence="9">
    <location>
        <begin position="267"/>
        <end position="293"/>
    </location>
</feature>
<organism evidence="11 12">
    <name type="scientific">Halobacteriovorax marinus</name>
    <dbReference type="NCBI Taxonomy" id="97084"/>
    <lineage>
        <taxon>Bacteria</taxon>
        <taxon>Pseudomonadati</taxon>
        <taxon>Bdellovibrionota</taxon>
        <taxon>Bacteriovoracia</taxon>
        <taxon>Bacteriovoracales</taxon>
        <taxon>Halobacteriovoraceae</taxon>
        <taxon>Halobacteriovorax</taxon>
    </lineage>
</organism>
<protein>
    <recommendedName>
        <fullName evidence="9">Protein-export membrane protein SecF</fullName>
    </recommendedName>
</protein>
<name>A0A1Y5F8T6_9BACT</name>
<dbReference type="PANTHER" id="PTHR30081">
    <property type="entry name" value="PROTEIN-EXPORT MEMBRANE PROTEIN SEC"/>
    <property type="match status" value="1"/>
</dbReference>
<dbReference type="Gene3D" id="1.20.1640.10">
    <property type="entry name" value="Multidrug efflux transporter AcrB transmembrane domain"/>
    <property type="match status" value="1"/>
</dbReference>
<evidence type="ECO:0000256" key="2">
    <source>
        <dbReference type="ARBA" id="ARBA00022448"/>
    </source>
</evidence>